<dbReference type="Pfam" id="PF00512">
    <property type="entry name" value="HisKA"/>
    <property type="match status" value="1"/>
</dbReference>
<dbReference type="SMART" id="SM00304">
    <property type="entry name" value="HAMP"/>
    <property type="match status" value="1"/>
</dbReference>
<dbReference type="SMART" id="SM00387">
    <property type="entry name" value="HATPase_c"/>
    <property type="match status" value="1"/>
</dbReference>
<protein>
    <recommendedName>
        <fullName evidence="3">histidine kinase</fullName>
        <ecNumber evidence="3">2.7.13.3</ecNumber>
    </recommendedName>
</protein>
<dbReference type="InterPro" id="IPR036890">
    <property type="entry name" value="HATPase_C_sf"/>
</dbReference>
<organism evidence="14 15">
    <name type="scientific">Thioflavicoccus mobilis 8321</name>
    <dbReference type="NCBI Taxonomy" id="765912"/>
    <lineage>
        <taxon>Bacteria</taxon>
        <taxon>Pseudomonadati</taxon>
        <taxon>Pseudomonadota</taxon>
        <taxon>Gammaproteobacteria</taxon>
        <taxon>Chromatiales</taxon>
        <taxon>Chromatiaceae</taxon>
        <taxon>Thioflavicoccus</taxon>
    </lineage>
</organism>
<proteinExistence type="predicted"/>
<dbReference type="SUPFAM" id="SSF158472">
    <property type="entry name" value="HAMP domain-like"/>
    <property type="match status" value="1"/>
</dbReference>
<dbReference type="CDD" id="cd00075">
    <property type="entry name" value="HATPase"/>
    <property type="match status" value="1"/>
</dbReference>
<dbReference type="STRING" id="765912.Thimo_3557"/>
<sequence>MRPARLFHSFAFRIAVLHAALSVGSVVVLLGFLYWATAGYMDRETDATIEAEIQGLAEQYRQRGLVGLTSIIAERSAQAGDGIYLLSDARGAPLVGNLDHWPKAAGDHVGWVGFRIEQSGRGDRDTTPTRARVFVLPRGLRLLVGRDVGDLEATRVLLLDALAWGLGITVALALGGGLMMSRRVVRRIEAINDTSREIMEGDLARRIPQDGSGDDFDQLAANLNRMLARIEGLMAAVRQVSDDIAHDMRTPLTRLRNRLEEARAAPGDSAHRAEVIEQAAADVDDLLTTFNALLRIARIEAGRARGMSGPVDLSALLEDLGELYEPVAGERGLALSVQSPPGVRVPGDRDLLFQALANLVDNAVKYAPAGASIHIGLRRGEEAATVVVADTGPGIPAELHEKVFQRFFRVDDSRATPGSGLGLSLVRAIAHLHGGTVTLEDNAPGLRVLLRLPWGSMRAEVNPRLPTP</sequence>
<evidence type="ECO:0000256" key="7">
    <source>
        <dbReference type="ARBA" id="ARBA00022777"/>
    </source>
</evidence>
<dbReference type="RefSeq" id="WP_015282339.1">
    <property type="nucleotide sequence ID" value="NC_019940.1"/>
</dbReference>
<dbReference type="GO" id="GO:0005886">
    <property type="term" value="C:plasma membrane"/>
    <property type="evidence" value="ECO:0007669"/>
    <property type="project" value="TreeGrafter"/>
</dbReference>
<evidence type="ECO:0000256" key="6">
    <source>
        <dbReference type="ARBA" id="ARBA00022692"/>
    </source>
</evidence>
<feature type="domain" description="Histidine kinase" evidence="12">
    <location>
        <begin position="243"/>
        <end position="456"/>
    </location>
</feature>
<keyword evidence="10 11" id="KW-0472">Membrane</keyword>
<evidence type="ECO:0000256" key="5">
    <source>
        <dbReference type="ARBA" id="ARBA00022679"/>
    </source>
</evidence>
<evidence type="ECO:0000259" key="13">
    <source>
        <dbReference type="PROSITE" id="PS50885"/>
    </source>
</evidence>
<dbReference type="CDD" id="cd00082">
    <property type="entry name" value="HisKA"/>
    <property type="match status" value="1"/>
</dbReference>
<evidence type="ECO:0000256" key="2">
    <source>
        <dbReference type="ARBA" id="ARBA00004370"/>
    </source>
</evidence>
<dbReference type="Pfam" id="PF00672">
    <property type="entry name" value="HAMP"/>
    <property type="match status" value="1"/>
</dbReference>
<dbReference type="PANTHER" id="PTHR45436:SF8">
    <property type="entry name" value="HISTIDINE KINASE"/>
    <property type="match status" value="1"/>
</dbReference>
<dbReference type="CDD" id="cd06225">
    <property type="entry name" value="HAMP"/>
    <property type="match status" value="1"/>
</dbReference>
<keyword evidence="5" id="KW-0808">Transferase</keyword>
<evidence type="ECO:0000259" key="12">
    <source>
        <dbReference type="PROSITE" id="PS50109"/>
    </source>
</evidence>
<dbReference type="InterPro" id="IPR003661">
    <property type="entry name" value="HisK_dim/P_dom"/>
</dbReference>
<feature type="transmembrane region" description="Helical" evidence="11">
    <location>
        <begin position="161"/>
        <end position="180"/>
    </location>
</feature>
<dbReference type="EMBL" id="CP003051">
    <property type="protein sequence ID" value="AGA92214.1"/>
    <property type="molecule type" value="Genomic_DNA"/>
</dbReference>
<dbReference type="HOGENOM" id="CLU_000445_89_6_6"/>
<dbReference type="InterPro" id="IPR005467">
    <property type="entry name" value="His_kinase_dom"/>
</dbReference>
<dbReference type="eggNOG" id="COG2770">
    <property type="taxonomic scope" value="Bacteria"/>
</dbReference>
<keyword evidence="7 14" id="KW-0418">Kinase</keyword>
<evidence type="ECO:0000256" key="8">
    <source>
        <dbReference type="ARBA" id="ARBA00022989"/>
    </source>
</evidence>
<keyword evidence="15" id="KW-1185">Reference proteome</keyword>
<dbReference type="PROSITE" id="PS50885">
    <property type="entry name" value="HAMP"/>
    <property type="match status" value="1"/>
</dbReference>
<gene>
    <name evidence="14" type="ORF">Thimo_3557</name>
</gene>
<evidence type="ECO:0000256" key="10">
    <source>
        <dbReference type="ARBA" id="ARBA00023136"/>
    </source>
</evidence>
<dbReference type="PROSITE" id="PS50109">
    <property type="entry name" value="HIS_KIN"/>
    <property type="match status" value="1"/>
</dbReference>
<dbReference type="EC" id="2.7.13.3" evidence="3"/>
<dbReference type="KEGG" id="tmb:Thimo_3557"/>
<accession>L0H3P7</accession>
<dbReference type="InterPro" id="IPR003594">
    <property type="entry name" value="HATPase_dom"/>
</dbReference>
<evidence type="ECO:0000256" key="11">
    <source>
        <dbReference type="SAM" id="Phobius"/>
    </source>
</evidence>
<dbReference type="AlphaFoldDB" id="L0H3P7"/>
<dbReference type="SUPFAM" id="SSF55874">
    <property type="entry name" value="ATPase domain of HSP90 chaperone/DNA topoisomerase II/histidine kinase"/>
    <property type="match status" value="1"/>
</dbReference>
<dbReference type="InterPro" id="IPR003660">
    <property type="entry name" value="HAMP_dom"/>
</dbReference>
<comment type="catalytic activity">
    <reaction evidence="1">
        <text>ATP + protein L-histidine = ADP + protein N-phospho-L-histidine.</text>
        <dbReference type="EC" id="2.7.13.3"/>
    </reaction>
</comment>
<evidence type="ECO:0000256" key="1">
    <source>
        <dbReference type="ARBA" id="ARBA00000085"/>
    </source>
</evidence>
<dbReference type="PATRIC" id="fig|765912.4.peg.3486"/>
<dbReference type="PRINTS" id="PR00344">
    <property type="entry name" value="BCTRLSENSOR"/>
</dbReference>
<dbReference type="GO" id="GO:0000155">
    <property type="term" value="F:phosphorelay sensor kinase activity"/>
    <property type="evidence" value="ECO:0007669"/>
    <property type="project" value="InterPro"/>
</dbReference>
<dbReference type="eggNOG" id="COG2205">
    <property type="taxonomic scope" value="Bacteria"/>
</dbReference>
<dbReference type="InterPro" id="IPR050428">
    <property type="entry name" value="TCS_sensor_his_kinase"/>
</dbReference>
<keyword evidence="8 11" id="KW-1133">Transmembrane helix</keyword>
<evidence type="ECO:0000256" key="3">
    <source>
        <dbReference type="ARBA" id="ARBA00012438"/>
    </source>
</evidence>
<dbReference type="Gene3D" id="6.10.340.10">
    <property type="match status" value="1"/>
</dbReference>
<dbReference type="PANTHER" id="PTHR45436">
    <property type="entry name" value="SENSOR HISTIDINE KINASE YKOH"/>
    <property type="match status" value="1"/>
</dbReference>
<comment type="subcellular location">
    <subcellularLocation>
        <location evidence="2">Membrane</location>
    </subcellularLocation>
</comment>
<dbReference type="InterPro" id="IPR036097">
    <property type="entry name" value="HisK_dim/P_sf"/>
</dbReference>
<evidence type="ECO:0000256" key="9">
    <source>
        <dbReference type="ARBA" id="ARBA00023012"/>
    </source>
</evidence>
<dbReference type="Gene3D" id="1.10.287.130">
    <property type="match status" value="1"/>
</dbReference>
<feature type="domain" description="HAMP" evidence="13">
    <location>
        <begin position="182"/>
        <end position="235"/>
    </location>
</feature>
<keyword evidence="9" id="KW-0902">Two-component regulatory system</keyword>
<dbReference type="Pfam" id="PF02518">
    <property type="entry name" value="HATPase_c"/>
    <property type="match status" value="1"/>
</dbReference>
<evidence type="ECO:0000313" key="14">
    <source>
        <dbReference type="EMBL" id="AGA92214.1"/>
    </source>
</evidence>
<keyword evidence="6 11" id="KW-0812">Transmembrane</keyword>
<dbReference type="SMART" id="SM00388">
    <property type="entry name" value="HisKA"/>
    <property type="match status" value="1"/>
</dbReference>
<dbReference type="Proteomes" id="UP000010816">
    <property type="component" value="Chromosome"/>
</dbReference>
<dbReference type="InterPro" id="IPR004358">
    <property type="entry name" value="Sig_transdc_His_kin-like_C"/>
</dbReference>
<evidence type="ECO:0000256" key="4">
    <source>
        <dbReference type="ARBA" id="ARBA00022553"/>
    </source>
</evidence>
<feature type="transmembrane region" description="Helical" evidence="11">
    <location>
        <begin position="12"/>
        <end position="36"/>
    </location>
</feature>
<dbReference type="SUPFAM" id="SSF47384">
    <property type="entry name" value="Homodimeric domain of signal transducing histidine kinase"/>
    <property type="match status" value="1"/>
</dbReference>
<keyword evidence="4" id="KW-0597">Phosphoprotein</keyword>
<dbReference type="Gene3D" id="3.30.565.10">
    <property type="entry name" value="Histidine kinase-like ATPase, C-terminal domain"/>
    <property type="match status" value="1"/>
</dbReference>
<name>L0H3P7_9GAMM</name>
<reference evidence="14 15" key="1">
    <citation type="submission" date="2011-09" db="EMBL/GenBank/DDBJ databases">
        <title>Complete sequence of chromosome of Thioflavicoccus mobilis 8321.</title>
        <authorList>
            <consortium name="US DOE Joint Genome Institute"/>
            <person name="Lucas S."/>
            <person name="Han J."/>
            <person name="Lapidus A."/>
            <person name="Cheng J.-F."/>
            <person name="Goodwin L."/>
            <person name="Pitluck S."/>
            <person name="Peters L."/>
            <person name="Ovchinnikova G."/>
            <person name="Lu M."/>
            <person name="Detter J.C."/>
            <person name="Han C."/>
            <person name="Tapia R."/>
            <person name="Land M."/>
            <person name="Hauser L."/>
            <person name="Kyrpides N."/>
            <person name="Ivanova N."/>
            <person name="Pagani I."/>
            <person name="Vogl K."/>
            <person name="Liu Z."/>
            <person name="Imhoff J."/>
            <person name="Thiel V."/>
            <person name="Frigaard N.-U."/>
            <person name="Bryant D."/>
            <person name="Woyke T."/>
        </authorList>
    </citation>
    <scope>NUCLEOTIDE SEQUENCE [LARGE SCALE GENOMIC DNA]</scope>
    <source>
        <strain evidence="14 15">8321</strain>
    </source>
</reference>
<evidence type="ECO:0000313" key="15">
    <source>
        <dbReference type="Proteomes" id="UP000010816"/>
    </source>
</evidence>